<dbReference type="Gene3D" id="3.30.110.110">
    <property type="entry name" value="Mre11, capping domain"/>
    <property type="match status" value="1"/>
</dbReference>
<evidence type="ECO:0000313" key="4">
    <source>
        <dbReference type="Proteomes" id="UP000831156"/>
    </source>
</evidence>
<keyword evidence="4" id="KW-1185">Reference proteome</keyword>
<dbReference type="Pfam" id="PF04152">
    <property type="entry name" value="Mre11_DNA_bind"/>
    <property type="match status" value="1"/>
</dbReference>
<feature type="region of interest" description="Disordered" evidence="1">
    <location>
        <begin position="1003"/>
        <end position="1054"/>
    </location>
</feature>
<dbReference type="Proteomes" id="UP000831156">
    <property type="component" value="Chromosome 1"/>
</dbReference>
<organism evidence="3 4">
    <name type="scientific">Plasmodium gaboni</name>
    <dbReference type="NCBI Taxonomy" id="647221"/>
    <lineage>
        <taxon>Eukaryota</taxon>
        <taxon>Sar</taxon>
        <taxon>Alveolata</taxon>
        <taxon>Apicomplexa</taxon>
        <taxon>Aconoidasida</taxon>
        <taxon>Haemosporida</taxon>
        <taxon>Plasmodiidae</taxon>
        <taxon>Plasmodium</taxon>
        <taxon>Plasmodium (Laverania)</taxon>
    </lineage>
</organism>
<dbReference type="EMBL" id="LT969424">
    <property type="protein sequence ID" value="SOV10128.1"/>
    <property type="molecule type" value="Genomic_DNA"/>
</dbReference>
<protein>
    <submittedName>
        <fullName evidence="3">Double-strand break repair protein MRE11,putative</fullName>
    </submittedName>
</protein>
<proteinExistence type="predicted"/>
<feature type="compositionally biased region" description="Low complexity" evidence="1">
    <location>
        <begin position="131"/>
        <end position="158"/>
    </location>
</feature>
<dbReference type="SUPFAM" id="SSF56300">
    <property type="entry name" value="Metallo-dependent phosphatases"/>
    <property type="match status" value="2"/>
</dbReference>
<dbReference type="Gene3D" id="3.60.21.10">
    <property type="match status" value="2"/>
</dbReference>
<name>A0ABY1UJM8_9APIC</name>
<sequence length="1163" mass="137530">MESTHNNLNDEEKLMNHNEKSNKNFNGELLSGYIKNTSNDMNRVDVYPSNDKNTRIVSIKNVYNNMYKTSDSLFCKQENEEDQMENFIIRNDRRDIENKGNIYINNNNINDGVIINENKSYDNRSSILNDNNNNNNNNHNNNNNNHNNNNHNNNNNNNSNCTYSVHNINLNEEKNEKIYYSNNKEGIQKSNEKNVSSKKEEKCYTNNFSHIDSKNSVVRNNVTDPFKKMSNNSIIKENKNYITNSIVEERNREHRYNIINEQEHVKLFKNMNLEEIKNILSNNDPSTLKILLCTDNHLGYKENNSIQKKDSFNSFEEILFIAKKLNVDMILNSGDLFHKNKVSEYTLFKSMYIIRKYCHINENDKEIQKYDTVSNNVNCNDINNDDKSVKKGNEKLDKLDQLDELDEEEDEVCNMYNVQVKEIKNYKYEYYKNDHTVDRNNNVVNTNNNFDDTISRLSTIPIVKNNNGDLYKDGTNNINNIKSLQKKNEMNNCDHSGDLNIEQNDDSNKNFYEKEENDDNIILNMLKKNKGKTMKTNKKKRQINNIFDSDNDDIMINQHHHHHNNDADDLDNVDDNYSDEIQFEEEQIKYYNELKENNKEFFNKLKICSVNEKFKKLIPFYTIHGNHDYPYSYEYISPLDILNISNLINYIGKNNLNNIIVKPILLNKYKSKISIYPIGWLKDERLYRSFENNEVKFILPSDYKNRINILVLHQNRYIRSAYGNNTKNFIKESFIPKFIDLVIWGHEHFSKPFLEESIFNSFYNLQLGSSVRTSICPNEYGDKFIGLLEIKNQRFRFIKINLETVRPFEMKEIKLADYELNFNLESVLKEFLHEQTHAILDKIKNNFLDEIKKYYLFKILFHTKNKLQIYTTNKECQDEYNNVDLFTKKINEYLNDPNDANQYKSLISISKEDVNNFYNNLKNEDFYSSTFIYFAFSDTYDTFDLLKIKKDVYEKPLLKIKVEYDDVNIINTQLFGSLFINIIANPSEFLSFYRKKIRQKDIYNDNNNNNNNNNNNKSNNNNNNNKIGNKNNNDDTYNDNNNFNNNNNRSDEEGDKDLHNMEYINEYNKVFDILFDYCDIKNKLSILNEYVIMDTIQNFILNTNSSFNSNTNVTSDFTSINSMVDKCFKNKVESIEKKLGDMSAENITDAYLTDILTKINNSS</sequence>
<feature type="region of interest" description="Disordered" evidence="1">
    <location>
        <begin position="125"/>
        <end position="161"/>
    </location>
</feature>
<dbReference type="PANTHER" id="PTHR10139:SF1">
    <property type="entry name" value="DOUBLE-STRAND BREAK REPAIR PROTEIN MRE11"/>
    <property type="match status" value="1"/>
</dbReference>
<dbReference type="InterPro" id="IPR007281">
    <property type="entry name" value="Mre11_DNA-bd"/>
</dbReference>
<dbReference type="PANTHER" id="PTHR10139">
    <property type="entry name" value="DOUBLE-STRAND BREAK REPAIR PROTEIN MRE11"/>
    <property type="match status" value="1"/>
</dbReference>
<gene>
    <name evidence="3" type="ORF">PGABG01_0106200</name>
</gene>
<evidence type="ECO:0000259" key="2">
    <source>
        <dbReference type="SMART" id="SM01347"/>
    </source>
</evidence>
<reference evidence="3 4" key="1">
    <citation type="submission" date="2016-09" db="EMBL/GenBank/DDBJ databases">
        <authorList>
            <consortium name="Pathogen Informatics"/>
            <person name="Sun Q."/>
            <person name="Inoue M."/>
        </authorList>
    </citation>
    <scope>NUCLEOTIDE SEQUENCE [LARGE SCALE GENOMIC DNA]</scope>
</reference>
<accession>A0ABY1UJM8</accession>
<feature type="compositionally biased region" description="Low complexity" evidence="1">
    <location>
        <begin position="1004"/>
        <end position="1048"/>
    </location>
</feature>
<evidence type="ECO:0000256" key="1">
    <source>
        <dbReference type="SAM" id="MobiDB-lite"/>
    </source>
</evidence>
<dbReference type="SMART" id="SM01347">
    <property type="entry name" value="Mre11_DNA_bind"/>
    <property type="match status" value="1"/>
</dbReference>
<dbReference type="InterPro" id="IPR029052">
    <property type="entry name" value="Metallo-depent_PP-like"/>
</dbReference>
<dbReference type="InterPro" id="IPR038487">
    <property type="entry name" value="Mre11_capping_dom"/>
</dbReference>
<evidence type="ECO:0000313" key="3">
    <source>
        <dbReference type="EMBL" id="SOV10128.1"/>
    </source>
</evidence>
<feature type="domain" description="Mre11 DNA-binding" evidence="2">
    <location>
        <begin position="795"/>
        <end position="1099"/>
    </location>
</feature>